<dbReference type="PANTHER" id="PTHR33933:SF1">
    <property type="entry name" value="PROTEIN ADENYLYLTRANSFERASE MNTA-RELATED"/>
    <property type="match status" value="1"/>
</dbReference>
<dbReference type="InterPro" id="IPR002934">
    <property type="entry name" value="Polymerase_NTP_transf_dom"/>
</dbReference>
<dbReference type="AlphaFoldDB" id="A0A4R4K7M4"/>
<comment type="caution">
    <text evidence="2">The sequence shown here is derived from an EMBL/GenBank/DDBJ whole genome shotgun (WGS) entry which is preliminary data.</text>
</comment>
<evidence type="ECO:0000313" key="2">
    <source>
        <dbReference type="EMBL" id="TDB63604.1"/>
    </source>
</evidence>
<dbReference type="Gene3D" id="3.30.460.10">
    <property type="entry name" value="Beta Polymerase, domain 2"/>
    <property type="match status" value="1"/>
</dbReference>
<dbReference type="SUPFAM" id="SSF81301">
    <property type="entry name" value="Nucleotidyltransferase"/>
    <property type="match status" value="1"/>
</dbReference>
<keyword evidence="3" id="KW-1185">Reference proteome</keyword>
<dbReference type="GO" id="GO:0016779">
    <property type="term" value="F:nucleotidyltransferase activity"/>
    <property type="evidence" value="ECO:0007669"/>
    <property type="project" value="InterPro"/>
</dbReference>
<evidence type="ECO:0000259" key="1">
    <source>
        <dbReference type="Pfam" id="PF01909"/>
    </source>
</evidence>
<dbReference type="Proteomes" id="UP000295706">
    <property type="component" value="Unassembled WGS sequence"/>
</dbReference>
<evidence type="ECO:0000313" key="3">
    <source>
        <dbReference type="Proteomes" id="UP000295706"/>
    </source>
</evidence>
<proteinExistence type="predicted"/>
<dbReference type="Pfam" id="PF01909">
    <property type="entry name" value="NTP_transf_2"/>
    <property type="match status" value="1"/>
</dbReference>
<dbReference type="RefSeq" id="WP_132119074.1">
    <property type="nucleotide sequence ID" value="NZ_SMJU01000009.1"/>
</dbReference>
<keyword evidence="2" id="KW-0808">Transferase</keyword>
<name>A0A4R4K7M4_9BACT</name>
<feature type="domain" description="Polymerase nucleotidyl transferase" evidence="1">
    <location>
        <begin position="8"/>
        <end position="52"/>
    </location>
</feature>
<dbReference type="InterPro" id="IPR052548">
    <property type="entry name" value="Type_VII_TA_antitoxin"/>
</dbReference>
<organism evidence="2 3">
    <name type="scientific">Arundinibacter roseus</name>
    <dbReference type="NCBI Taxonomy" id="2070510"/>
    <lineage>
        <taxon>Bacteria</taxon>
        <taxon>Pseudomonadati</taxon>
        <taxon>Bacteroidota</taxon>
        <taxon>Cytophagia</taxon>
        <taxon>Cytophagales</taxon>
        <taxon>Spirosomataceae</taxon>
        <taxon>Arundinibacter</taxon>
    </lineage>
</organism>
<protein>
    <submittedName>
        <fullName evidence="2">Nucleotidyltransferase domain-containing protein</fullName>
    </submittedName>
</protein>
<dbReference type="OrthoDB" id="9803106at2"/>
<accession>A0A4R4K7M4</accession>
<reference evidence="2 3" key="1">
    <citation type="submission" date="2019-02" db="EMBL/GenBank/DDBJ databases">
        <title>Arundinibacter roseus gen. nov., sp. nov., a new member of the family Cytophagaceae.</title>
        <authorList>
            <person name="Szuroczki S."/>
            <person name="Khayer B."/>
            <person name="Sproer C."/>
            <person name="Toumi M."/>
            <person name="Szabo A."/>
            <person name="Felfoldi T."/>
            <person name="Schumann P."/>
            <person name="Toth E."/>
        </authorList>
    </citation>
    <scope>NUCLEOTIDE SEQUENCE [LARGE SCALE GENOMIC DNA]</scope>
    <source>
        <strain evidence="2 3">DMA-k-7a</strain>
    </source>
</reference>
<dbReference type="CDD" id="cd05403">
    <property type="entry name" value="NT_KNTase_like"/>
    <property type="match status" value="1"/>
</dbReference>
<dbReference type="EMBL" id="SMJU01000009">
    <property type="protein sequence ID" value="TDB63604.1"/>
    <property type="molecule type" value="Genomic_DNA"/>
</dbReference>
<sequence length="105" mass="12088">MKDKKELLRQVKATVKATDPTATLILFGSYARDDYNEGSDLDLLILIDKEYINAADKKRLTYPLYDIEFETGTLISPMVFSKKEWESRKGKTPFHENVSREGKVL</sequence>
<dbReference type="InterPro" id="IPR043519">
    <property type="entry name" value="NT_sf"/>
</dbReference>
<gene>
    <name evidence="2" type="ORF">EZE20_14955</name>
</gene>
<dbReference type="PANTHER" id="PTHR33933">
    <property type="entry name" value="NUCLEOTIDYLTRANSFERASE"/>
    <property type="match status" value="1"/>
</dbReference>